<gene>
    <name evidence="1" type="ORF">GCM10022423_47510</name>
</gene>
<sequence>MDMLKAVNWPDMLTRMCKEVAGFTSAESFGLNLLSIKDKKGLEAKLHDYVSDSDLDELKVIDKKYNAGHTILMMIDSNMIYDKISYNPIDITKNSHWVVYEGGLQLFDDTGNLISNLRSVKYIKFKIYTWGEDIKNSRLIKLNINKGLIVESFKSNYYGYIEVC</sequence>
<dbReference type="EMBL" id="BAABDU010000011">
    <property type="protein sequence ID" value="GAA3784591.1"/>
    <property type="molecule type" value="Genomic_DNA"/>
</dbReference>
<evidence type="ECO:0000313" key="1">
    <source>
        <dbReference type="EMBL" id="GAA3784591.1"/>
    </source>
</evidence>
<dbReference type="RefSeq" id="WP_345147408.1">
    <property type="nucleotide sequence ID" value="NZ_BAABDU010000011.1"/>
</dbReference>
<protein>
    <submittedName>
        <fullName evidence="1">Uncharacterized protein</fullName>
    </submittedName>
</protein>
<evidence type="ECO:0000313" key="2">
    <source>
        <dbReference type="Proteomes" id="UP001500748"/>
    </source>
</evidence>
<dbReference type="Proteomes" id="UP001500748">
    <property type="component" value="Unassembled WGS sequence"/>
</dbReference>
<organism evidence="1 2">
    <name type="scientific">Flavobacterium ginsengiterrae</name>
    <dbReference type="NCBI Taxonomy" id="871695"/>
    <lineage>
        <taxon>Bacteria</taxon>
        <taxon>Pseudomonadati</taxon>
        <taxon>Bacteroidota</taxon>
        <taxon>Flavobacteriia</taxon>
        <taxon>Flavobacteriales</taxon>
        <taxon>Flavobacteriaceae</taxon>
        <taxon>Flavobacterium</taxon>
    </lineage>
</organism>
<name>A0ABP7H7R0_9FLAO</name>
<keyword evidence="2" id="KW-1185">Reference proteome</keyword>
<proteinExistence type="predicted"/>
<reference evidence="2" key="1">
    <citation type="journal article" date="2019" name="Int. J. Syst. Evol. Microbiol.">
        <title>The Global Catalogue of Microorganisms (GCM) 10K type strain sequencing project: providing services to taxonomists for standard genome sequencing and annotation.</title>
        <authorList>
            <consortium name="The Broad Institute Genomics Platform"/>
            <consortium name="The Broad Institute Genome Sequencing Center for Infectious Disease"/>
            <person name="Wu L."/>
            <person name="Ma J."/>
        </authorList>
    </citation>
    <scope>NUCLEOTIDE SEQUENCE [LARGE SCALE GENOMIC DNA]</scope>
    <source>
        <strain evidence="2">JCM 17337</strain>
    </source>
</reference>
<accession>A0ABP7H7R0</accession>
<comment type="caution">
    <text evidence="1">The sequence shown here is derived from an EMBL/GenBank/DDBJ whole genome shotgun (WGS) entry which is preliminary data.</text>
</comment>